<dbReference type="OMA" id="ISHQFNA"/>
<evidence type="ECO:0000313" key="4">
    <source>
        <dbReference type="EMBL" id="EPE03487.1"/>
    </source>
</evidence>
<evidence type="ECO:0000256" key="1">
    <source>
        <dbReference type="ARBA" id="ARBA00006407"/>
    </source>
</evidence>
<dbReference type="OrthoDB" id="10253878at2759"/>
<feature type="chain" id="PRO_5004506503" evidence="2">
    <location>
        <begin position="24"/>
        <end position="204"/>
    </location>
</feature>
<dbReference type="eggNOG" id="KOG2873">
    <property type="taxonomic scope" value="Eukaryota"/>
</dbReference>
<dbReference type="PANTHER" id="PTHR12184">
    <property type="entry name" value="UBIQUINOL-CYTOCHROME C REDUCTASE COMPLEX ASSEMBLY FACTOR 1 FAMILY MEMBER"/>
    <property type="match status" value="1"/>
</dbReference>
<keyword evidence="5" id="KW-1185">Reference proteome</keyword>
<dbReference type="VEuPathDB" id="FungiDB:F503_06660"/>
<gene>
    <name evidence="4" type="ORF">F503_06660</name>
</gene>
<feature type="domain" description="Ubiquinol-cytochrome c chaperone" evidence="3">
    <location>
        <begin position="3"/>
        <end position="134"/>
    </location>
</feature>
<keyword evidence="2" id="KW-0732">Signal</keyword>
<dbReference type="EMBL" id="KE148167">
    <property type="protein sequence ID" value="EPE03487.1"/>
    <property type="molecule type" value="Genomic_DNA"/>
</dbReference>
<feature type="signal peptide" evidence="2">
    <location>
        <begin position="1"/>
        <end position="23"/>
    </location>
</feature>
<protein>
    <submittedName>
        <fullName evidence="4">Beta-ketoacyl synthase</fullName>
    </submittedName>
</protein>
<dbReference type="AlphaFoldDB" id="S3BSP4"/>
<accession>S3BSP4</accession>
<evidence type="ECO:0000259" key="3">
    <source>
        <dbReference type="Pfam" id="PF03981"/>
    </source>
</evidence>
<dbReference type="GO" id="GO:0005739">
    <property type="term" value="C:mitochondrion"/>
    <property type="evidence" value="ECO:0007669"/>
    <property type="project" value="TreeGrafter"/>
</dbReference>
<dbReference type="Proteomes" id="UP000016923">
    <property type="component" value="Unassembled WGS sequence"/>
</dbReference>
<dbReference type="InterPro" id="IPR007129">
    <property type="entry name" value="Ubiqinol_cyt_c_chaperone_CPB3"/>
</dbReference>
<reference evidence="4 5" key="1">
    <citation type="journal article" date="2013" name="BMC Genomics">
        <title>The genome and transcriptome of the pine saprophyte Ophiostoma piceae, and a comparison with the bark beetle-associated pine pathogen Grosmannia clavigera.</title>
        <authorList>
            <person name="Haridas S."/>
            <person name="Wang Y."/>
            <person name="Lim L."/>
            <person name="Massoumi Alamouti S."/>
            <person name="Jackman S."/>
            <person name="Docking R."/>
            <person name="Robertson G."/>
            <person name="Birol I."/>
            <person name="Bohlmann J."/>
            <person name="Breuil C."/>
        </authorList>
    </citation>
    <scope>NUCLEOTIDE SEQUENCE [LARGE SCALE GENOMIC DNA]</scope>
    <source>
        <strain evidence="4 5">UAMH 11346</strain>
    </source>
</reference>
<name>S3BSP4_OPHP1</name>
<organism evidence="4 5">
    <name type="scientific">Ophiostoma piceae (strain UAMH 11346)</name>
    <name type="common">Sap stain fungus</name>
    <dbReference type="NCBI Taxonomy" id="1262450"/>
    <lineage>
        <taxon>Eukaryota</taxon>
        <taxon>Fungi</taxon>
        <taxon>Dikarya</taxon>
        <taxon>Ascomycota</taxon>
        <taxon>Pezizomycotina</taxon>
        <taxon>Sordariomycetes</taxon>
        <taxon>Sordariomycetidae</taxon>
        <taxon>Ophiostomatales</taxon>
        <taxon>Ophiostomataceae</taxon>
        <taxon>Ophiostoma</taxon>
    </lineage>
</organism>
<dbReference type="PANTHER" id="PTHR12184:SF1">
    <property type="entry name" value="UBIQUINOL-CYTOCHROME-C REDUCTASE COMPLEX ASSEMBLY FACTOR 1"/>
    <property type="match status" value="1"/>
</dbReference>
<dbReference type="InterPro" id="IPR021150">
    <property type="entry name" value="Ubiq_cyt_c_chap"/>
</dbReference>
<dbReference type="Pfam" id="PF03981">
    <property type="entry name" value="Ubiq_cyt_C_chap"/>
    <property type="match status" value="1"/>
</dbReference>
<evidence type="ECO:0000313" key="5">
    <source>
        <dbReference type="Proteomes" id="UP000016923"/>
    </source>
</evidence>
<dbReference type="HOGENOM" id="CLU_117266_0_0_1"/>
<evidence type="ECO:0000256" key="2">
    <source>
        <dbReference type="SAM" id="SignalP"/>
    </source>
</evidence>
<sequence length="204" mass="23309">MTPSFSTWTQITMLHMYLLVTRLRCFDKETYRMWQSMLVDNFFQEAEDKMDIVHHISSRGLRQRYLQDLFMVWRGVMVAYDEGLMRGDAVLAAAVWRNMFKAQPDVDARHLAAIVSYIRRSISRLDRTPDEVFILHAGGELFSDTKAWPPPTADLGLVDEPATKEMVLLLKEAERLEAEQAKTAPVIETVVEEAEKAADKAASA</sequence>
<proteinExistence type="inferred from homology"/>
<comment type="similarity">
    <text evidence="1">Belongs to the CBP3 family.</text>
</comment>
<dbReference type="STRING" id="1262450.S3BSP4"/>
<dbReference type="GO" id="GO:0034551">
    <property type="term" value="P:mitochondrial respiratory chain complex III assembly"/>
    <property type="evidence" value="ECO:0007669"/>
    <property type="project" value="TreeGrafter"/>
</dbReference>